<dbReference type="GO" id="GO:0005886">
    <property type="term" value="C:plasma membrane"/>
    <property type="evidence" value="ECO:0007669"/>
    <property type="project" value="InterPro"/>
</dbReference>
<feature type="domain" description="ABC transporter substrate-binding protein PnrA-like" evidence="3">
    <location>
        <begin position="23"/>
        <end position="292"/>
    </location>
</feature>
<accession>A0A7Z7LHG4</accession>
<dbReference type="PANTHER" id="PTHR43208">
    <property type="entry name" value="ABC TRANSPORTER SUBSTRATE-BINDING PROTEIN"/>
    <property type="match status" value="1"/>
</dbReference>
<keyword evidence="1 2" id="KW-0732">Signal</keyword>
<evidence type="ECO:0000256" key="2">
    <source>
        <dbReference type="SAM" id="SignalP"/>
    </source>
</evidence>
<organism evidence="4 5">
    <name type="scientific">Mesotoga infera</name>
    <dbReference type="NCBI Taxonomy" id="1236046"/>
    <lineage>
        <taxon>Bacteria</taxon>
        <taxon>Thermotogati</taxon>
        <taxon>Thermotogota</taxon>
        <taxon>Thermotogae</taxon>
        <taxon>Kosmotogales</taxon>
        <taxon>Kosmotogaceae</taxon>
        <taxon>Mesotoga</taxon>
    </lineage>
</organism>
<dbReference type="KEGG" id="minf:MESINF_2367"/>
<dbReference type="InterPro" id="IPR003760">
    <property type="entry name" value="PnrA-like"/>
</dbReference>
<dbReference type="CDD" id="cd19963">
    <property type="entry name" value="PBP1_BMP-like"/>
    <property type="match status" value="1"/>
</dbReference>
<dbReference type="EMBL" id="LS974202">
    <property type="protein sequence ID" value="SSC13807.1"/>
    <property type="molecule type" value="Genomic_DNA"/>
</dbReference>
<dbReference type="Gene3D" id="3.40.50.2300">
    <property type="match status" value="2"/>
</dbReference>
<evidence type="ECO:0000256" key="1">
    <source>
        <dbReference type="ARBA" id="ARBA00022729"/>
    </source>
</evidence>
<gene>
    <name evidence="4" type="ORF">MESINF_2367</name>
</gene>
<proteinExistence type="predicted"/>
<dbReference type="RefSeq" id="WP_231936746.1">
    <property type="nucleotide sequence ID" value="NZ_LS974202.1"/>
</dbReference>
<name>A0A7Z7LHG4_9BACT</name>
<feature type="chain" id="PRO_5031469141" evidence="2">
    <location>
        <begin position="20"/>
        <end position="350"/>
    </location>
</feature>
<evidence type="ECO:0000313" key="4">
    <source>
        <dbReference type="EMBL" id="SSC13807.1"/>
    </source>
</evidence>
<sequence length="350" mass="38521">MKRFLFILTLLLVTTAMLAAPLKVAFVFVAPIGDGGWSFMHNQGRLYLEKVFGSDIVTDFIENVPEGAEAESVFRGYAQRGYDIVFGTSFGYMDSMVKVSKSFPKTTFMHCSGYQVTDNLGTYFGRMYEPRFLSGLVAGAMTKTNIIGYVAAFPIPEVIRGINAFAMGVQYVNPQAKVHVVWSNTWFDPAREKEAAVSLLDIGADVIAQHQDSPAPQQAAQDRGVYSIGYNSDMSAFAPKAFLAAPVWNWGPYYEKVVRSVMEGTWTNAQYWGGIKDGTVDIVLSDLVPSGVAKLVMSMRIAIIKGDMHPFVGPIYDQAGNLKYAEGEIPSDGDLLSMDWFINNVVGKIQ</sequence>
<protein>
    <submittedName>
        <fullName evidence="4">Purine-binding protein BAB2_0673</fullName>
    </submittedName>
</protein>
<evidence type="ECO:0000313" key="5">
    <source>
        <dbReference type="Proteomes" id="UP000250796"/>
    </source>
</evidence>
<dbReference type="InterPro" id="IPR052910">
    <property type="entry name" value="ABC-Purine-Binding"/>
</dbReference>
<evidence type="ECO:0000259" key="3">
    <source>
        <dbReference type="Pfam" id="PF02608"/>
    </source>
</evidence>
<feature type="signal peptide" evidence="2">
    <location>
        <begin position="1"/>
        <end position="19"/>
    </location>
</feature>
<dbReference type="AlphaFoldDB" id="A0A7Z7LHG4"/>
<dbReference type="PANTHER" id="PTHR43208:SF1">
    <property type="entry name" value="ABC TRANSPORTER SUBSTRATE-BINDING PROTEIN"/>
    <property type="match status" value="1"/>
</dbReference>
<keyword evidence="5" id="KW-1185">Reference proteome</keyword>
<dbReference type="Pfam" id="PF02608">
    <property type="entry name" value="Bmp"/>
    <property type="match status" value="1"/>
</dbReference>
<reference evidence="4 5" key="1">
    <citation type="submission" date="2017-01" db="EMBL/GenBank/DDBJ databases">
        <authorList>
            <person name="Erauso G."/>
        </authorList>
    </citation>
    <scope>NUCLEOTIDE SEQUENCE [LARGE SCALE GENOMIC DNA]</scope>
    <source>
        <strain evidence="4">MESINF1</strain>
    </source>
</reference>
<dbReference type="Proteomes" id="UP000250796">
    <property type="component" value="Chromosome MESINF"/>
</dbReference>